<evidence type="ECO:0000256" key="4">
    <source>
        <dbReference type="ARBA" id="ARBA00022692"/>
    </source>
</evidence>
<feature type="transmembrane region" description="Helical" evidence="11">
    <location>
        <begin position="225"/>
        <end position="247"/>
    </location>
</feature>
<evidence type="ECO:0000256" key="5">
    <source>
        <dbReference type="ARBA" id="ARBA00022927"/>
    </source>
</evidence>
<evidence type="ECO:0000256" key="8">
    <source>
        <dbReference type="ARBA" id="ARBA00023186"/>
    </source>
</evidence>
<name>A0A809S8C8_9BACT</name>
<dbReference type="PANTHER" id="PTHR12428">
    <property type="entry name" value="OXA1"/>
    <property type="match status" value="1"/>
</dbReference>
<keyword evidence="2" id="KW-0813">Transport</keyword>
<evidence type="ECO:0000256" key="11">
    <source>
        <dbReference type="SAM" id="Phobius"/>
    </source>
</evidence>
<accession>A0A809S8C8</accession>
<dbReference type="InterPro" id="IPR047196">
    <property type="entry name" value="YidC_ALB_C"/>
</dbReference>
<feature type="region of interest" description="Disordered" evidence="10">
    <location>
        <begin position="446"/>
        <end position="473"/>
    </location>
</feature>
<comment type="subcellular location">
    <subcellularLocation>
        <location evidence="1">Cell membrane</location>
        <topology evidence="1">Multi-pass membrane protein</topology>
    </subcellularLocation>
    <subcellularLocation>
        <location evidence="9">Membrane</location>
        <topology evidence="9">Multi-pass membrane protein</topology>
    </subcellularLocation>
</comment>
<gene>
    <name evidence="13" type="ORF">NPRO_04560</name>
</gene>
<feature type="transmembrane region" description="Helical" evidence="11">
    <location>
        <begin position="32"/>
        <end position="51"/>
    </location>
</feature>
<sequence length="473" mass="52366">MAGATPSILAGTIPYPKPNVFLMSKPSPKSNLIQTLLIATVIFLLFQMFMAPKGPPDTRPSEEILTTMSKTLGELGEGGSAERQQKLRTLQSALGALKQRLGAERQEGKITPEAEFERQMNGEVLLGVGQLRVGSLDNDMGPVSQAYISLHDTYRRNLKNPVIAAKSFEVPPHEKFEKSSYTVATLHEEITGQLKLQSSNHLILGLIPGHRLIDALVKLTGAVPAFSYAFAAFLLALIVRGMIWPLAQKQYLWGRQMSQLAPLVAEIKARYTDKNTGQVRDMQEFNQKVMGLYREYGINPMSGCLPALIQIPYFLLIYQCMVQYRLDFQNGTFLWINPGASAATNGFIAPNLGERDYLLIVIYAASMIVTTLLTPVSDPNNVRQQRMMGLFIAVFFSIAMFFYPLPSAFVLYWVFTNVFATIQMLRAYRMPPPPLVKKVSTAGGVIPPDAPASGNGQAAKTGRPVKHRPKKKK</sequence>
<keyword evidence="3" id="KW-1003">Cell membrane</keyword>
<evidence type="ECO:0000256" key="7">
    <source>
        <dbReference type="ARBA" id="ARBA00023136"/>
    </source>
</evidence>
<dbReference type="CDD" id="cd20070">
    <property type="entry name" value="5TM_YidC_Alb3"/>
    <property type="match status" value="1"/>
</dbReference>
<keyword evidence="8" id="KW-0143">Chaperone</keyword>
<dbReference type="GO" id="GO:0032977">
    <property type="term" value="F:membrane insertase activity"/>
    <property type="evidence" value="ECO:0007669"/>
    <property type="project" value="InterPro"/>
</dbReference>
<dbReference type="PANTHER" id="PTHR12428:SF65">
    <property type="entry name" value="CYTOCHROME C OXIDASE ASSEMBLY PROTEIN COX18, MITOCHONDRIAL"/>
    <property type="match status" value="1"/>
</dbReference>
<evidence type="ECO:0000256" key="9">
    <source>
        <dbReference type="RuleBase" id="RU003945"/>
    </source>
</evidence>
<evidence type="ECO:0000256" key="1">
    <source>
        <dbReference type="ARBA" id="ARBA00004651"/>
    </source>
</evidence>
<protein>
    <submittedName>
        <fullName evidence="13">Insertase</fullName>
    </submittedName>
</protein>
<feature type="transmembrane region" description="Helical" evidence="11">
    <location>
        <begin position="388"/>
        <end position="405"/>
    </location>
</feature>
<evidence type="ECO:0000256" key="3">
    <source>
        <dbReference type="ARBA" id="ARBA00022475"/>
    </source>
</evidence>
<proteinExistence type="inferred from homology"/>
<evidence type="ECO:0000256" key="2">
    <source>
        <dbReference type="ARBA" id="ARBA00022448"/>
    </source>
</evidence>
<keyword evidence="7 11" id="KW-0472">Membrane</keyword>
<comment type="similarity">
    <text evidence="9">Belongs to the OXA1/ALB3/YidC family.</text>
</comment>
<reference evidence="13" key="1">
    <citation type="journal article" name="DNA Res.">
        <title>The physiological potential of anammox bacteria as revealed by their core genome structure.</title>
        <authorList>
            <person name="Okubo T."/>
            <person name="Toyoda A."/>
            <person name="Fukuhara K."/>
            <person name="Uchiyama I."/>
            <person name="Harigaya Y."/>
            <person name="Kuroiwa M."/>
            <person name="Suzuki T."/>
            <person name="Murakami Y."/>
            <person name="Suwa Y."/>
            <person name="Takami H."/>
        </authorList>
    </citation>
    <scope>NUCLEOTIDE SEQUENCE</scope>
    <source>
        <strain evidence="13">317325-2</strain>
    </source>
</reference>
<dbReference type="GO" id="GO:0015031">
    <property type="term" value="P:protein transport"/>
    <property type="evidence" value="ECO:0007669"/>
    <property type="project" value="UniProtKB-KW"/>
</dbReference>
<organism evidence="13 14">
    <name type="scientific">Candidatus Nitrosymbiomonas proteolyticus</name>
    <dbReference type="NCBI Taxonomy" id="2608984"/>
    <lineage>
        <taxon>Bacteria</taxon>
        <taxon>Bacillati</taxon>
        <taxon>Armatimonadota</taxon>
        <taxon>Armatimonadota incertae sedis</taxon>
        <taxon>Candidatus Nitrosymbiomonas</taxon>
    </lineage>
</organism>
<evidence type="ECO:0000256" key="6">
    <source>
        <dbReference type="ARBA" id="ARBA00022989"/>
    </source>
</evidence>
<feature type="domain" description="Membrane insertase YidC/Oxa/ALB C-terminal" evidence="12">
    <location>
        <begin position="228"/>
        <end position="425"/>
    </location>
</feature>
<evidence type="ECO:0000259" key="12">
    <source>
        <dbReference type="Pfam" id="PF02096"/>
    </source>
</evidence>
<evidence type="ECO:0000313" key="14">
    <source>
        <dbReference type="Proteomes" id="UP000662873"/>
    </source>
</evidence>
<dbReference type="KEGG" id="npy:NPRO_04560"/>
<keyword evidence="5" id="KW-0653">Protein transport</keyword>
<feature type="transmembrane region" description="Helical" evidence="11">
    <location>
        <begin position="357"/>
        <end position="376"/>
    </location>
</feature>
<evidence type="ECO:0000256" key="10">
    <source>
        <dbReference type="SAM" id="MobiDB-lite"/>
    </source>
</evidence>
<dbReference type="AlphaFoldDB" id="A0A809S8C8"/>
<dbReference type="Pfam" id="PF02096">
    <property type="entry name" value="60KD_IMP"/>
    <property type="match status" value="1"/>
</dbReference>
<dbReference type="GO" id="GO:0005886">
    <property type="term" value="C:plasma membrane"/>
    <property type="evidence" value="ECO:0007669"/>
    <property type="project" value="UniProtKB-SubCell"/>
</dbReference>
<keyword evidence="6 11" id="KW-1133">Transmembrane helix</keyword>
<dbReference type="InterPro" id="IPR028055">
    <property type="entry name" value="YidC/Oxa/ALB_C"/>
</dbReference>
<dbReference type="EMBL" id="AP021858">
    <property type="protein sequence ID" value="BBO22861.1"/>
    <property type="molecule type" value="Genomic_DNA"/>
</dbReference>
<dbReference type="GO" id="GO:0051205">
    <property type="term" value="P:protein insertion into membrane"/>
    <property type="evidence" value="ECO:0007669"/>
    <property type="project" value="TreeGrafter"/>
</dbReference>
<evidence type="ECO:0000313" key="13">
    <source>
        <dbReference type="EMBL" id="BBO22861.1"/>
    </source>
</evidence>
<dbReference type="Proteomes" id="UP000662873">
    <property type="component" value="Chromosome"/>
</dbReference>
<feature type="compositionally biased region" description="Basic residues" evidence="10">
    <location>
        <begin position="463"/>
        <end position="473"/>
    </location>
</feature>
<dbReference type="InterPro" id="IPR001708">
    <property type="entry name" value="YidC/ALB3/OXA1/COX18"/>
</dbReference>
<dbReference type="NCBIfam" id="TIGR03592">
    <property type="entry name" value="yidC_oxa1_cterm"/>
    <property type="match status" value="1"/>
</dbReference>
<keyword evidence="4 9" id="KW-0812">Transmembrane</keyword>